<dbReference type="PROSITE" id="PS50041">
    <property type="entry name" value="C_TYPE_LECTIN_2"/>
    <property type="match status" value="1"/>
</dbReference>
<comment type="caution">
    <text evidence="2">The sequence shown here is derived from an EMBL/GenBank/DDBJ whole genome shotgun (WGS) entry which is preliminary data.</text>
</comment>
<proteinExistence type="predicted"/>
<protein>
    <recommendedName>
        <fullName evidence="1">C-type lectin domain-containing protein</fullName>
    </recommendedName>
</protein>
<reference evidence="2 3" key="1">
    <citation type="submission" date="2020-03" db="EMBL/GenBank/DDBJ databases">
        <title>Dissostichus mawsoni Genome sequencing and assembly.</title>
        <authorList>
            <person name="Park H."/>
        </authorList>
    </citation>
    <scope>NUCLEOTIDE SEQUENCE [LARGE SCALE GENOMIC DNA]</scope>
    <source>
        <strain evidence="2">DM0001</strain>
        <tissue evidence="2">Muscle</tissue>
    </source>
</reference>
<dbReference type="Gene3D" id="3.10.100.10">
    <property type="entry name" value="Mannose-Binding Protein A, subunit A"/>
    <property type="match status" value="1"/>
</dbReference>
<organism evidence="2 3">
    <name type="scientific">Dissostichus mawsoni</name>
    <name type="common">Antarctic cod</name>
    <dbReference type="NCBI Taxonomy" id="36200"/>
    <lineage>
        <taxon>Eukaryota</taxon>
        <taxon>Metazoa</taxon>
        <taxon>Chordata</taxon>
        <taxon>Craniata</taxon>
        <taxon>Vertebrata</taxon>
        <taxon>Euteleostomi</taxon>
        <taxon>Actinopterygii</taxon>
        <taxon>Neopterygii</taxon>
        <taxon>Teleostei</taxon>
        <taxon>Neoteleostei</taxon>
        <taxon>Acanthomorphata</taxon>
        <taxon>Eupercaria</taxon>
        <taxon>Perciformes</taxon>
        <taxon>Notothenioidei</taxon>
        <taxon>Nototheniidae</taxon>
        <taxon>Dissostichus</taxon>
    </lineage>
</organism>
<dbReference type="EMBL" id="JAAKFY010000005">
    <property type="protein sequence ID" value="KAF3857324.1"/>
    <property type="molecule type" value="Genomic_DNA"/>
</dbReference>
<dbReference type="Proteomes" id="UP000518266">
    <property type="component" value="Unassembled WGS sequence"/>
</dbReference>
<gene>
    <name evidence="2" type="ORF">F7725_009183</name>
</gene>
<evidence type="ECO:0000313" key="2">
    <source>
        <dbReference type="EMBL" id="KAF3857324.1"/>
    </source>
</evidence>
<dbReference type="InterPro" id="IPR016187">
    <property type="entry name" value="CTDL_fold"/>
</dbReference>
<evidence type="ECO:0000313" key="3">
    <source>
        <dbReference type="Proteomes" id="UP000518266"/>
    </source>
</evidence>
<dbReference type="InterPro" id="IPR001304">
    <property type="entry name" value="C-type_lectin-like"/>
</dbReference>
<feature type="domain" description="C-type lectin" evidence="1">
    <location>
        <begin position="1"/>
        <end position="56"/>
    </location>
</feature>
<dbReference type="SUPFAM" id="SSF56436">
    <property type="entry name" value="C-type lectin-like"/>
    <property type="match status" value="1"/>
</dbReference>
<dbReference type="CDD" id="cd00037">
    <property type="entry name" value="CLECT"/>
    <property type="match status" value="1"/>
</dbReference>
<dbReference type="OrthoDB" id="547680at2759"/>
<evidence type="ECO:0000259" key="1">
    <source>
        <dbReference type="PROSITE" id="PS50041"/>
    </source>
</evidence>
<dbReference type="AlphaFoldDB" id="A0A7J5Z6A4"/>
<accession>A0A7J5Z6A4</accession>
<dbReference type="InterPro" id="IPR016186">
    <property type="entry name" value="C-type_lectin-like/link_sf"/>
</dbReference>
<keyword evidence="3" id="KW-1185">Reference proteome</keyword>
<name>A0A7J5Z6A4_DISMA</name>
<sequence length="177" mass="19633">MMDSMWFWMSGTSVNYSYWKTHSPSQISSPCGGVNTSDPFHWTDFPCGDHLYFICLTGCHPSIYLTSICCPSLSSPLPPPVSSSSSLITALMESKQGHLFLPSFSPSFLSLCLNKHMDGSSSLNLLTSPPLPPPSCLSPSHIWLCISMQRRRNNNIPSCASHFLHHSALHFCLCFFL</sequence>